<feature type="transmembrane region" description="Helical" evidence="1">
    <location>
        <begin position="79"/>
        <end position="99"/>
    </location>
</feature>
<keyword evidence="1" id="KW-0812">Transmembrane</keyword>
<dbReference type="InterPro" id="IPR011701">
    <property type="entry name" value="MFS"/>
</dbReference>
<dbReference type="EMBL" id="VXRG01000114">
    <property type="protein sequence ID" value="MXY94511.1"/>
    <property type="molecule type" value="Genomic_DNA"/>
</dbReference>
<proteinExistence type="predicted"/>
<comment type="caution">
    <text evidence="2">The sequence shown here is derived from an EMBL/GenBank/DDBJ whole genome shotgun (WGS) entry which is preliminary data.</text>
</comment>
<feature type="transmembrane region" description="Helical" evidence="1">
    <location>
        <begin position="298"/>
        <end position="317"/>
    </location>
</feature>
<dbReference type="GO" id="GO:0022857">
    <property type="term" value="F:transmembrane transporter activity"/>
    <property type="evidence" value="ECO:0007669"/>
    <property type="project" value="InterPro"/>
</dbReference>
<dbReference type="SUPFAM" id="SSF103473">
    <property type="entry name" value="MFS general substrate transporter"/>
    <property type="match status" value="2"/>
</dbReference>
<feature type="transmembrane region" description="Helical" evidence="1">
    <location>
        <begin position="190"/>
        <end position="210"/>
    </location>
</feature>
<dbReference type="Pfam" id="PF07690">
    <property type="entry name" value="MFS_1"/>
    <property type="match status" value="2"/>
</dbReference>
<feature type="transmembrane region" description="Helical" evidence="1">
    <location>
        <begin position="262"/>
        <end position="286"/>
    </location>
</feature>
<sequence length="421" mass="45443">MTKLLSLWRDRPRFHHDVNMLLIVVGLVAVSFFGIQTFLKTFYVLRLGYGMVFFGVFNSASALSYMVMSLPAGVLGSRLGLNFTMRLGIVVTVLGMAMLPLTESVPVIFRYYWPVFSMMVVSGGYALFSINMVPALMGLTSDENRNSAYAATGVIRGLGAFVGTPFAGLLPGLVASMIGVGLDSPAPYRLALWLSPAVLLLAIIPLLRIGDAERSGKHEEKPTLAGSFPVVPVSLLILFVWFSQAAGATCYSFCNAFMDTELRMSTFTIGIISSAGQFASIFAPMLLPMLARRRGNGWTLMATTVGGAVSMIPLILIPQWFAAAIGQFASMVLSAVRMPALQVYQMEMIEKHWRSLAYGAVNTAMGLSFGLVSFGGGQIIEKWGYTSLYVLGVSLSVVGATIMWAMLKRPTPMVAARGAVQ</sequence>
<organism evidence="2">
    <name type="scientific">Caldilineaceae bacterium SB0664_bin_27</name>
    <dbReference type="NCBI Taxonomy" id="2605260"/>
    <lineage>
        <taxon>Bacteria</taxon>
        <taxon>Bacillati</taxon>
        <taxon>Chloroflexota</taxon>
        <taxon>Caldilineae</taxon>
        <taxon>Caldilineales</taxon>
        <taxon>Caldilineaceae</taxon>
    </lineage>
</organism>
<feature type="transmembrane region" description="Helical" evidence="1">
    <location>
        <begin position="222"/>
        <end position="242"/>
    </location>
</feature>
<reference evidence="2" key="1">
    <citation type="submission" date="2019-09" db="EMBL/GenBank/DDBJ databases">
        <title>Characterisation of the sponge microbiome using genome-centric metagenomics.</title>
        <authorList>
            <person name="Engelberts J.P."/>
            <person name="Robbins S.J."/>
            <person name="De Goeij J.M."/>
            <person name="Aranda M."/>
            <person name="Bell S.C."/>
            <person name="Webster N.S."/>
        </authorList>
    </citation>
    <scope>NUCLEOTIDE SEQUENCE</scope>
    <source>
        <strain evidence="2">SB0664_bin_27</strain>
    </source>
</reference>
<feature type="transmembrane region" description="Helical" evidence="1">
    <location>
        <begin position="154"/>
        <end position="178"/>
    </location>
</feature>
<evidence type="ECO:0000256" key="1">
    <source>
        <dbReference type="SAM" id="Phobius"/>
    </source>
</evidence>
<accession>A0A6B0YVT9</accession>
<feature type="transmembrane region" description="Helical" evidence="1">
    <location>
        <begin position="356"/>
        <end position="380"/>
    </location>
</feature>
<keyword evidence="1" id="KW-1133">Transmembrane helix</keyword>
<keyword evidence="1" id="KW-0472">Membrane</keyword>
<feature type="transmembrane region" description="Helical" evidence="1">
    <location>
        <begin position="45"/>
        <end position="67"/>
    </location>
</feature>
<dbReference type="AlphaFoldDB" id="A0A6B0YVT9"/>
<dbReference type="PANTHER" id="PTHR23520:SF5">
    <property type="entry name" value="TRANSPORTER, PUTATIVE (AFU_ORTHOLOGUE AFUA_3G04000)-RELATED"/>
    <property type="match status" value="1"/>
</dbReference>
<protein>
    <submittedName>
        <fullName evidence="2">MFS transporter</fullName>
    </submittedName>
</protein>
<gene>
    <name evidence="2" type="ORF">F4Y42_13805</name>
</gene>
<feature type="transmembrane region" description="Helical" evidence="1">
    <location>
        <begin position="323"/>
        <end position="344"/>
    </location>
</feature>
<evidence type="ECO:0000313" key="2">
    <source>
        <dbReference type="EMBL" id="MXY94511.1"/>
    </source>
</evidence>
<feature type="transmembrane region" description="Helical" evidence="1">
    <location>
        <begin position="386"/>
        <end position="407"/>
    </location>
</feature>
<feature type="transmembrane region" description="Helical" evidence="1">
    <location>
        <begin position="111"/>
        <end position="133"/>
    </location>
</feature>
<dbReference type="PANTHER" id="PTHR23520">
    <property type="entry name" value="TRANSPORTER, PUTATIVE (AFU_ORTHOLOGUE AFUA_3G04000)-RELATED"/>
    <property type="match status" value="1"/>
</dbReference>
<name>A0A6B0YVT9_9CHLR</name>
<feature type="transmembrane region" description="Helical" evidence="1">
    <location>
        <begin position="20"/>
        <end position="39"/>
    </location>
</feature>
<dbReference type="Gene3D" id="1.20.1250.20">
    <property type="entry name" value="MFS general substrate transporter like domains"/>
    <property type="match status" value="2"/>
</dbReference>
<dbReference type="InterPro" id="IPR036259">
    <property type="entry name" value="MFS_trans_sf"/>
</dbReference>